<reference evidence="1" key="1">
    <citation type="journal article" date="2020" name="New Phytol.">
        <title>Comparative genomics reveals dynamic genome evolution in host specialist ectomycorrhizal fungi.</title>
        <authorList>
            <person name="Lofgren L.A."/>
            <person name="Nguyen N.H."/>
            <person name="Vilgalys R."/>
            <person name="Ruytinx J."/>
            <person name="Liao H.L."/>
            <person name="Branco S."/>
            <person name="Kuo A."/>
            <person name="LaButti K."/>
            <person name="Lipzen A."/>
            <person name="Andreopoulos W."/>
            <person name="Pangilinan J."/>
            <person name="Riley R."/>
            <person name="Hundley H."/>
            <person name="Na H."/>
            <person name="Barry K."/>
            <person name="Grigoriev I.V."/>
            <person name="Stajich J.E."/>
            <person name="Kennedy P.G."/>
        </authorList>
    </citation>
    <scope>NUCLEOTIDE SEQUENCE</scope>
    <source>
        <strain evidence="1">FC203</strain>
    </source>
</reference>
<sequence>LPALASTCRIFDPALDVLWRNLSSVEALTRCMPGDLFTVEQGCMVLQKPPDDKMWDTLCKYTSRVRSIRQIYHTSIEALGSILLSCPLAPTSLFPNLRELTWHANGTRGAADFLRMALVPTLLILDVTVSSVSTSHAFLSVLSSLGTSCPHLQSL</sequence>
<feature type="non-terminal residue" evidence="1">
    <location>
        <position position="155"/>
    </location>
</feature>
<feature type="non-terminal residue" evidence="1">
    <location>
        <position position="1"/>
    </location>
</feature>
<protein>
    <submittedName>
        <fullName evidence="1">Uncharacterized protein</fullName>
    </submittedName>
</protein>
<comment type="caution">
    <text evidence="1">The sequence shown here is derived from an EMBL/GenBank/DDBJ whole genome shotgun (WGS) entry which is preliminary data.</text>
</comment>
<dbReference type="RefSeq" id="XP_041226169.1">
    <property type="nucleotide sequence ID" value="XM_041373603.1"/>
</dbReference>
<proteinExistence type="predicted"/>
<dbReference type="EMBL" id="JABBWK010000026">
    <property type="protein sequence ID" value="KAG1900593.1"/>
    <property type="molecule type" value="Genomic_DNA"/>
</dbReference>
<dbReference type="AlphaFoldDB" id="A0AAD4E6F2"/>
<organism evidence="1 2">
    <name type="scientific">Suillus fuscotomentosus</name>
    <dbReference type="NCBI Taxonomy" id="1912939"/>
    <lineage>
        <taxon>Eukaryota</taxon>
        <taxon>Fungi</taxon>
        <taxon>Dikarya</taxon>
        <taxon>Basidiomycota</taxon>
        <taxon>Agaricomycotina</taxon>
        <taxon>Agaricomycetes</taxon>
        <taxon>Agaricomycetidae</taxon>
        <taxon>Boletales</taxon>
        <taxon>Suillineae</taxon>
        <taxon>Suillaceae</taxon>
        <taxon>Suillus</taxon>
    </lineage>
</organism>
<evidence type="ECO:0000313" key="2">
    <source>
        <dbReference type="Proteomes" id="UP001195769"/>
    </source>
</evidence>
<evidence type="ECO:0000313" key="1">
    <source>
        <dbReference type="EMBL" id="KAG1900593.1"/>
    </source>
</evidence>
<gene>
    <name evidence="1" type="ORF">F5891DRAFT_909718</name>
</gene>
<accession>A0AAD4E6F2</accession>
<dbReference type="GeneID" id="64667901"/>
<keyword evidence="2" id="KW-1185">Reference proteome</keyword>
<name>A0AAD4E6F2_9AGAM</name>
<dbReference type="Proteomes" id="UP001195769">
    <property type="component" value="Unassembled WGS sequence"/>
</dbReference>